<sequence length="117" mass="12820">MFRRAFWFSAGAAAGVYATTKVNRKLRSLTPESLAARAADKAVETGHRVREFAVDVRHQMARREEELNDALGLTADPNEPVTIRQLPGGGKRAQLGSAPGTHTNRTNGHRRTGKEDL</sequence>
<keyword evidence="3" id="KW-1185">Reference proteome</keyword>
<evidence type="ECO:0000313" key="3">
    <source>
        <dbReference type="Proteomes" id="UP000694501"/>
    </source>
</evidence>
<proteinExistence type="predicted"/>
<organism evidence="2 3">
    <name type="scientific">Streptomyces tardus</name>
    <dbReference type="NCBI Taxonomy" id="2780544"/>
    <lineage>
        <taxon>Bacteria</taxon>
        <taxon>Bacillati</taxon>
        <taxon>Actinomycetota</taxon>
        <taxon>Actinomycetes</taxon>
        <taxon>Kitasatosporales</taxon>
        <taxon>Streptomycetaceae</taxon>
        <taxon>Streptomyces</taxon>
    </lineage>
</organism>
<accession>A0A949N3F4</accession>
<feature type="compositionally biased region" description="Basic residues" evidence="1">
    <location>
        <begin position="107"/>
        <end position="117"/>
    </location>
</feature>
<protein>
    <recommendedName>
        <fullName evidence="4">Secreted protein</fullName>
    </recommendedName>
</protein>
<evidence type="ECO:0008006" key="4">
    <source>
        <dbReference type="Google" id="ProtNLM"/>
    </source>
</evidence>
<dbReference type="AlphaFoldDB" id="A0A949N3F4"/>
<dbReference type="Pfam" id="PF19664">
    <property type="entry name" value="DUF6167"/>
    <property type="match status" value="1"/>
</dbReference>
<dbReference type="InterPro" id="IPR046165">
    <property type="entry name" value="DUF6167"/>
</dbReference>
<comment type="caution">
    <text evidence="2">The sequence shown here is derived from an EMBL/GenBank/DDBJ whole genome shotgun (WGS) entry which is preliminary data.</text>
</comment>
<reference evidence="2" key="1">
    <citation type="submission" date="2021-06" db="EMBL/GenBank/DDBJ databases">
        <title>Sequencing of actinobacteria type strains.</title>
        <authorList>
            <person name="Nguyen G.-S."/>
            <person name="Wentzel A."/>
        </authorList>
    </citation>
    <scope>NUCLEOTIDE SEQUENCE</scope>
    <source>
        <strain evidence="2">P38-E01</strain>
    </source>
</reference>
<name>A0A949N3F4_9ACTN</name>
<evidence type="ECO:0000313" key="2">
    <source>
        <dbReference type="EMBL" id="MBU7599975.1"/>
    </source>
</evidence>
<evidence type="ECO:0000256" key="1">
    <source>
        <dbReference type="SAM" id="MobiDB-lite"/>
    </source>
</evidence>
<gene>
    <name evidence="2" type="ORF">JGS22_020665</name>
</gene>
<dbReference type="Proteomes" id="UP000694501">
    <property type="component" value="Unassembled WGS sequence"/>
</dbReference>
<dbReference type="EMBL" id="JAELVF020000001">
    <property type="protein sequence ID" value="MBU7599975.1"/>
    <property type="molecule type" value="Genomic_DNA"/>
</dbReference>
<dbReference type="RefSeq" id="WP_211041808.1">
    <property type="nucleotide sequence ID" value="NZ_JAELVF020000001.1"/>
</dbReference>
<feature type="region of interest" description="Disordered" evidence="1">
    <location>
        <begin position="68"/>
        <end position="117"/>
    </location>
</feature>